<accession>A0A4R5TZG2</accession>
<dbReference type="InterPro" id="IPR036264">
    <property type="entry name" value="Bact_exopeptidase_dim_dom"/>
</dbReference>
<evidence type="ECO:0000313" key="8">
    <source>
        <dbReference type="Proteomes" id="UP000295411"/>
    </source>
</evidence>
<dbReference type="RefSeq" id="WP_133402998.1">
    <property type="nucleotide sequence ID" value="NZ_SMTK01000002.1"/>
</dbReference>
<dbReference type="SUPFAM" id="SSF55031">
    <property type="entry name" value="Bacterial exopeptidase dimerisation domain"/>
    <property type="match status" value="1"/>
</dbReference>
<comment type="similarity">
    <text evidence="2">Belongs to the peptidase M20A family.</text>
</comment>
<organism evidence="7 8">
    <name type="scientific">Arthrobacter crusticola</name>
    <dbReference type="NCBI Taxonomy" id="2547960"/>
    <lineage>
        <taxon>Bacteria</taxon>
        <taxon>Bacillati</taxon>
        <taxon>Actinomycetota</taxon>
        <taxon>Actinomycetes</taxon>
        <taxon>Micrococcales</taxon>
        <taxon>Micrococcaceae</taxon>
        <taxon>Arthrobacter</taxon>
    </lineage>
</organism>
<dbReference type="AlphaFoldDB" id="A0A4R5TZG2"/>
<feature type="domain" description="Peptidase M20 dimerisation" evidence="6">
    <location>
        <begin position="196"/>
        <end position="325"/>
    </location>
</feature>
<dbReference type="InterPro" id="IPR002933">
    <property type="entry name" value="Peptidase_M20"/>
</dbReference>
<dbReference type="InterPro" id="IPR011650">
    <property type="entry name" value="Peptidase_M20_dimer"/>
</dbReference>
<keyword evidence="4 7" id="KW-0378">Hydrolase</keyword>
<dbReference type="PANTHER" id="PTHR43808:SF8">
    <property type="entry name" value="PEPTIDASE M20 DIMERISATION DOMAIN-CONTAINING PROTEIN"/>
    <property type="match status" value="1"/>
</dbReference>
<dbReference type="EMBL" id="SMTK01000002">
    <property type="protein sequence ID" value="TDK26638.1"/>
    <property type="molecule type" value="Genomic_DNA"/>
</dbReference>
<dbReference type="Proteomes" id="UP000295411">
    <property type="component" value="Unassembled WGS sequence"/>
</dbReference>
<keyword evidence="5" id="KW-0862">Zinc</keyword>
<dbReference type="InterPro" id="IPR001261">
    <property type="entry name" value="ArgE/DapE_CS"/>
</dbReference>
<comment type="cofactor">
    <cofactor evidence="1">
        <name>Zn(2+)</name>
        <dbReference type="ChEBI" id="CHEBI:29105"/>
    </cofactor>
</comment>
<name>A0A4R5TZG2_9MICC</name>
<evidence type="ECO:0000256" key="3">
    <source>
        <dbReference type="ARBA" id="ARBA00022723"/>
    </source>
</evidence>
<gene>
    <name evidence="7" type="ORF">E2F48_05475</name>
</gene>
<comment type="caution">
    <text evidence="7">The sequence shown here is derived from an EMBL/GenBank/DDBJ whole genome shotgun (WGS) entry which is preliminary data.</text>
</comment>
<dbReference type="GO" id="GO:0016787">
    <property type="term" value="F:hydrolase activity"/>
    <property type="evidence" value="ECO:0007669"/>
    <property type="project" value="UniProtKB-KW"/>
</dbReference>
<dbReference type="SUPFAM" id="SSF53187">
    <property type="entry name" value="Zn-dependent exopeptidases"/>
    <property type="match status" value="1"/>
</dbReference>
<keyword evidence="3" id="KW-0479">Metal-binding</keyword>
<dbReference type="Pfam" id="PF07687">
    <property type="entry name" value="M20_dimer"/>
    <property type="match status" value="1"/>
</dbReference>
<dbReference type="NCBIfam" id="NF005913">
    <property type="entry name" value="PRK07906.1"/>
    <property type="match status" value="1"/>
</dbReference>
<dbReference type="Gene3D" id="1.10.150.900">
    <property type="match status" value="1"/>
</dbReference>
<dbReference type="GO" id="GO:0046872">
    <property type="term" value="F:metal ion binding"/>
    <property type="evidence" value="ECO:0007669"/>
    <property type="project" value="UniProtKB-KW"/>
</dbReference>
<evidence type="ECO:0000259" key="6">
    <source>
        <dbReference type="Pfam" id="PF07687"/>
    </source>
</evidence>
<protein>
    <submittedName>
        <fullName evidence="7">M20/M25/M40 family metallo-hydrolase</fullName>
    </submittedName>
</protein>
<dbReference type="PROSITE" id="PS00758">
    <property type="entry name" value="ARGE_DAPE_CPG2_1"/>
    <property type="match status" value="1"/>
</dbReference>
<evidence type="ECO:0000256" key="2">
    <source>
        <dbReference type="ARBA" id="ARBA00006247"/>
    </source>
</evidence>
<proteinExistence type="inferred from homology"/>
<dbReference type="OrthoDB" id="7055905at2"/>
<dbReference type="Gene3D" id="3.30.70.360">
    <property type="match status" value="1"/>
</dbReference>
<dbReference type="PANTHER" id="PTHR43808">
    <property type="entry name" value="ACETYLORNITHINE DEACETYLASE"/>
    <property type="match status" value="1"/>
</dbReference>
<keyword evidence="8" id="KW-1185">Reference proteome</keyword>
<sequence length="438" mass="46463">MGSIDTAELCAALIRFDTSNYGEGKSEGERGAAEFIARLLTDAGYAPQILGPTPERASVVVRVPGADRSLPGLLVHGHLDVVPAEPEQWSVDPFAGEIRDGYIWGRGASDMKDMVAMTLATLLTWAEEGTGPQRDVVVAFVADEEDKGDYGALWLVAEHPELFAGVEAAIGESGGAPTFLTSDTGEEVRLYPVAAAERGTMHMRITTTGTSGHGSRPNADNAVIHLLEALHRVTEHSWPIVLTPTVRAYLEQTNAALGHSVDLTTEEGVEEAVERMGDLGGVARTTIRCSSTPTVLNAGYKVNVIPGIAHAELDVRCLPGTEEETLAVLDGLLGPRVSRVFISHQPPVQAPIDSPWFGAMRAALERHDPAAVVVPRCMGGGTDAKAFTPLGIACYGFSPQGADPEGRTSDGVHGINERVSVHGVRTGQRILQDFLSTV</sequence>
<evidence type="ECO:0000256" key="4">
    <source>
        <dbReference type="ARBA" id="ARBA00022801"/>
    </source>
</evidence>
<evidence type="ECO:0000313" key="7">
    <source>
        <dbReference type="EMBL" id="TDK26638.1"/>
    </source>
</evidence>
<reference evidence="7 8" key="1">
    <citation type="submission" date="2019-03" db="EMBL/GenBank/DDBJ databases">
        <title>Arthrobacter sp. nov., an bacterium isolated from biocrust in Mu Us Desert.</title>
        <authorList>
            <person name="Lixiong L."/>
        </authorList>
    </citation>
    <scope>NUCLEOTIDE SEQUENCE [LARGE SCALE GENOMIC DNA]</scope>
    <source>
        <strain evidence="7 8">SLN-3</strain>
    </source>
</reference>
<evidence type="ECO:0000256" key="1">
    <source>
        <dbReference type="ARBA" id="ARBA00001947"/>
    </source>
</evidence>
<dbReference type="Pfam" id="PF01546">
    <property type="entry name" value="Peptidase_M20"/>
    <property type="match status" value="1"/>
</dbReference>
<dbReference type="InterPro" id="IPR050072">
    <property type="entry name" value="Peptidase_M20A"/>
</dbReference>
<dbReference type="Gene3D" id="3.40.630.10">
    <property type="entry name" value="Zn peptidases"/>
    <property type="match status" value="1"/>
</dbReference>
<evidence type="ECO:0000256" key="5">
    <source>
        <dbReference type="ARBA" id="ARBA00022833"/>
    </source>
</evidence>